<proteinExistence type="predicted"/>
<evidence type="ECO:0000259" key="4">
    <source>
        <dbReference type="Pfam" id="PF14228"/>
    </source>
</evidence>
<evidence type="ECO:0000256" key="1">
    <source>
        <dbReference type="SAM" id="MobiDB-lite"/>
    </source>
</evidence>
<evidence type="ECO:0000259" key="2">
    <source>
        <dbReference type="Pfam" id="PF14222"/>
    </source>
</evidence>
<feature type="compositionally biased region" description="Basic and acidic residues" evidence="1">
    <location>
        <begin position="1511"/>
        <end position="1520"/>
    </location>
</feature>
<feature type="domain" description="Cell morphogenesis central region" evidence="4">
    <location>
        <begin position="1171"/>
        <end position="1338"/>
    </location>
</feature>
<sequence>VSPSVVSTWEKRGIIMSNITIDPDVKPGEYVIKSLFAEFAVQAEKKIEVVMAEPLEKLLSRSLQRGEDLQFDQLISSMSSVAEHCLPSLLRTLFDWYRRQNGTEDESYEYRPRSSTKSKGDDQQRERDYLLERRDLAVDFIFCLVLIEVLKQIPVHPVPDPLVHEVLNLAFKHFKHKEGYSGTNTGNVHIIADLYAEVTGVLAQSKFQAVRKKFFTELKELRQKEQSPHVVQSIISLIMGMKFFRVKMYPVEDFEASFQFMQECAQYFLEVKDKDIKHALAGLFVEILIPVAAAVKNEVNVPCLKNFVEMLYQTTFELSSRKKHSLALYPLITCLLCVSQKQFFLNNWHVFLQNCLSHLKNKDPKMSRVALESLYRLLWVYVIRIKCESNTVTQSRLMSIVSALFPKGSRTVVPRDTPLNIFVKIIQFIAQERLDFAMKEIIFDLLSVGKSPKTFTINPERMNIGLRVFLVIADSLQQKDGEPPMPTTGVVLPSGNTLRVKKIFLNKTLTDEEAKVIGMSIYYPQVRKALDSILRHLDKEVGRPMCMTSVQMSNKEPEDMITGERKPKIDLFRTCIAAIPRLIPDGMSRTDLIELLARLTIHMDEELRALAFNTLQALMLDFPDWREDVLSGFVYFIVREVTDVHPTLLDNAVKMLVQLINQWKQAAQMHNKTQDSQRGVSSGAAHTLPLERTLYSSVFHVVEGFALVILCSTRPATRRLAVSVLREIRALFTLLEISKSDDELAIDVMDRLSATILESFIHLTGADQTTLLYCPSSIDLQTLADWNSSPISHQFDVVSPSHIWIFAHVTQGQDPWIISLSSFMRQENLPKHCPTAVSYAWTFAYTRLQLLSPQVDINSPINAKKVNTTTSSDSYIGLWRNYLILCCSAASSSNSSTSTGSVRCSPPETLASTPDSGYSIDSRIIGIPSPSSLFKHIVPMMRSESMEITESLVLGLGRTNPGAFRELIEELHPIIKEALERRPENMKRRRRRDILRVQLVRIFELLADAGVISHSASGGLDNETHSLNNTLLEYVDLTRQLLEAENEKDSDTLKDIRCHFSALVANIIQNVPVHQRRSVFPQQSLRHSLFMLFSHWAGPFSIMFTPLDRYSDRNMRINRHQYCALKAMSAVLCCGPVADNVGLSSDGYLYKWLDNILDSQDKKVHQLGCEAVMLLLELNPDQSNLMYWAVDRCYTGSKRVAAGCFKAIASVFQNRDYQCDTVTLLNLILFKAADSTRAIYEVAMQLLQILEPKMFRYAHKLEVQRTDGVLGQPSPLPHLYSMSYYQLSEELARTYPELTLAIFSEVSQRIQTAHPAGRQVMLHYLLPWMNNIELVDLKPLPTIRRQDEDEEDSLKDREIMVNSRRWLRGEGWGSPQATAMVLNNLMYMTAKYGDEVAWSEIENVWTTLADSWPKNLKIILHFLISICGVNSEPSLLPYVKKVIVYLGRDKTMQLLEELVSELQLTDPVSSGVTHMDNPPYYRITSSYKIPSVTSGTTSSSNTMVAPTDGNPDSKHIKDNIEENGLNSNLNRQHHRLESRYSSSSGGSYEEEKSDSMPLYSNWRLKVMEHNEGEPLPFPPSGGCWSPLVDYLPETSPPGMSLHRCNIAVILLTDLIVDHSVKVEWGGYLHLLLHAIFIGFDHCHPEVYEHCKRLLLHLLIVMGSGSNVQSVASVLLRNREFNESRVLTVKQTTHLDYTFTAGVHDFIPDYQPSPMTDSGLSSSSTSSSISLGNTSVAISHLHTTILNEVDISVEQDEKVKTLIEFITSRKRGPLWNHEDVSAKNPNIKSAEQLTMFLKHVVSIFKQSSSGGFQLEHRLSEIALQTALSCSSRHYAGRSFQIFRALKQPLTASTLSDVLSRLVETVGDAGEEAQGFVIELLLTLESAIDTLAESMKHYDLLSALSQTSYQDSVMGNKYAANRKSTGQINLSTSPINSGSCLGYYSNTRSNSLRLNLISERRGDRRRSNTLDIMDGRINHGGSLARTRSLSSLREGGMYDVQPTTDPVNLMATIFWIAASLLESDYEYEYLLALKLLNKLLIHLPLDKSESREKIEKVQNKLKWNNFPGLQQLFLKGFTSASTQEMTVHLLSKLITISRHALVDPSQLAGFPLNVLCLLPHLIQHFDNPTQFCKETADRIAKVCAEEKSPTLANLAHMMSLYSTHSYSRDCSNWINVVCRYLHDSFSDATFNLVTYLAELLEKGLSSMQQSLLQIIYSLLSHIDLSTAPVKQFNLEIIKVIGKYVQSPYWKEALNILKLVVSRSASLVVPNDIPKSYGGDIGSPEISFTKIFNNVSKELPGKTLDFHFDISETPIIGNKYGDQHSAAGRNGKPKVIAVTRSTSSTSSGSNSNALVPVSWKRPQLSQRRTREKLMNVLSLCGPESGLPKNPSVVFSSNEDLEVVDQQTSLISTTEEVIQEEEVAVEDNTSEQQFGVFKDFDFLDVELEDAEGESMDNFNWGVRRRSLDSIDKGDTPSLQECQYSGSTPSLNLTNQEDTDESSEEEAALTASQILSRSQMLNSDSAIDETISDHAALSLQSQDSTSSVGTEEVLQIRTETPSLEASPLDNSSNQLPEEGSLAVRDEQVSTASEDTGSYLLQEQQDCLVCHESLESEETPELAEAAAPESYSESIYEEEQDGFPEVQTSPPPSPFLSAILAAFQPVAYDDEEQAWRCHVNQMLLDTDGSCAVYTFHVFSRLFQTIQRKFVSITNDSVSFLGESLQRIGTKFRSSLEVMMLCSECPTVFVDAETLMSCGLLETLKFSVLELQEHLDTYNVKREAAEQWLEECKRTFGNDDGIHSTNTDAQELELCRRLYKLHFQLLLLFQAYCKLISQVKTIKKEAEVINMSEELALLESCLKEAEAASDSGIEEIEIAEASQASTETAIHSLIETLRNKEFVSAVAQVKAFRSIWPHDIFGSSEDDPVQTLLHIYFRHQTLGQTGSFAVVGSNQDMSEASSKLMELNLEIRESLRMVQSYQLLGKIKPGIHLVSTGF</sequence>
<dbReference type="InterPro" id="IPR025614">
    <property type="entry name" value="Cell_morpho_N"/>
</dbReference>
<organism evidence="6 7">
    <name type="scientific">Bucorvus abyssinicus</name>
    <name type="common">Northern ground-hornbill</name>
    <name type="synonym">Abyssinian ground-hornbill</name>
    <dbReference type="NCBI Taxonomy" id="153643"/>
    <lineage>
        <taxon>Eukaryota</taxon>
        <taxon>Metazoa</taxon>
        <taxon>Chordata</taxon>
        <taxon>Craniata</taxon>
        <taxon>Vertebrata</taxon>
        <taxon>Euteleostomi</taxon>
        <taxon>Archelosauria</taxon>
        <taxon>Archosauria</taxon>
        <taxon>Dinosauria</taxon>
        <taxon>Saurischia</taxon>
        <taxon>Theropoda</taxon>
        <taxon>Coelurosauria</taxon>
        <taxon>Aves</taxon>
        <taxon>Neognathae</taxon>
        <taxon>Neoaves</taxon>
        <taxon>Telluraves</taxon>
        <taxon>Coraciimorphae</taxon>
        <taxon>Bucerotiformes</taxon>
        <taxon>Bucorvidae</taxon>
        <taxon>Bucorvus</taxon>
    </lineage>
</organism>
<evidence type="ECO:0000313" key="6">
    <source>
        <dbReference type="EMBL" id="NWR60851.1"/>
    </source>
</evidence>
<dbReference type="GO" id="GO:0005938">
    <property type="term" value="C:cell cortex"/>
    <property type="evidence" value="ECO:0007669"/>
    <property type="project" value="TreeGrafter"/>
</dbReference>
<feature type="domain" description="Cell morphogenesis protein N-terminal" evidence="2">
    <location>
        <begin position="132"/>
        <end position="664"/>
    </location>
</feature>
<dbReference type="InterPro" id="IPR045842">
    <property type="entry name" value="Fry_C"/>
</dbReference>
<evidence type="ECO:0000313" key="7">
    <source>
        <dbReference type="Proteomes" id="UP000551127"/>
    </source>
</evidence>
<name>A0A7K4YP21_BUCAB</name>
<evidence type="ECO:0000259" key="3">
    <source>
        <dbReference type="Pfam" id="PF14225"/>
    </source>
</evidence>
<feature type="compositionally biased region" description="Polar residues" evidence="1">
    <location>
        <begin position="2553"/>
        <end position="2570"/>
    </location>
</feature>
<feature type="non-terminal residue" evidence="6">
    <location>
        <position position="2991"/>
    </location>
</feature>
<dbReference type="Proteomes" id="UP000551127">
    <property type="component" value="Unassembled WGS sequence"/>
</dbReference>
<feature type="compositionally biased region" description="Low complexity" evidence="1">
    <location>
        <begin position="892"/>
        <end position="901"/>
    </location>
</feature>
<dbReference type="InterPro" id="IPR025481">
    <property type="entry name" value="Cell_Morphogen_C"/>
</dbReference>
<dbReference type="Pfam" id="PF14225">
    <property type="entry name" value="MOR2-PAG1_C"/>
    <property type="match status" value="1"/>
</dbReference>
<dbReference type="OrthoDB" id="6287725at2759"/>
<dbReference type="GO" id="GO:0031175">
    <property type="term" value="P:neuron projection development"/>
    <property type="evidence" value="ECO:0007669"/>
    <property type="project" value="TreeGrafter"/>
</dbReference>
<dbReference type="InterPro" id="IPR016024">
    <property type="entry name" value="ARM-type_fold"/>
</dbReference>
<feature type="compositionally biased region" description="Low complexity" evidence="1">
    <location>
        <begin position="1492"/>
        <end position="1502"/>
    </location>
</feature>
<dbReference type="Pfam" id="PF14228">
    <property type="entry name" value="MOR2-PAG1_mid"/>
    <property type="match status" value="4"/>
</dbReference>
<feature type="region of interest" description="Disordered" evidence="1">
    <location>
        <begin position="1492"/>
        <end position="1553"/>
    </location>
</feature>
<gene>
    <name evidence="6" type="primary">Fryl</name>
    <name evidence="6" type="ORF">BUCABY_R02407</name>
</gene>
<protein>
    <submittedName>
        <fullName evidence="6">FRYL protein</fullName>
    </submittedName>
</protein>
<dbReference type="PANTHER" id="PTHR12295">
    <property type="entry name" value="FURRY-RELATED"/>
    <property type="match status" value="1"/>
</dbReference>
<feature type="domain" description="Protein furry C-terminal" evidence="5">
    <location>
        <begin position="2293"/>
        <end position="2990"/>
    </location>
</feature>
<dbReference type="Pfam" id="PF19421">
    <property type="entry name" value="Fry_C"/>
    <property type="match status" value="1"/>
</dbReference>
<dbReference type="InterPro" id="IPR039867">
    <property type="entry name" value="Furry/Tao3/Mor2"/>
</dbReference>
<dbReference type="SUPFAM" id="SSF48371">
    <property type="entry name" value="ARM repeat"/>
    <property type="match status" value="2"/>
</dbReference>
<dbReference type="PANTHER" id="PTHR12295:SF9">
    <property type="entry name" value="PROTEIN FURRY HOMOLOG-LIKE"/>
    <property type="match status" value="1"/>
</dbReference>
<feature type="domain" description="Cell morphogenesis central region" evidence="4">
    <location>
        <begin position="1600"/>
        <end position="1661"/>
    </location>
</feature>
<accession>A0A7K4YP21</accession>
<feature type="region of interest" description="Disordered" evidence="1">
    <location>
        <begin position="892"/>
        <end position="914"/>
    </location>
</feature>
<feature type="compositionally biased region" description="Polar residues" evidence="1">
    <location>
        <begin position="2472"/>
        <end position="2491"/>
    </location>
</feature>
<dbReference type="GO" id="GO:0000902">
    <property type="term" value="P:cell morphogenesis"/>
    <property type="evidence" value="ECO:0007669"/>
    <property type="project" value="InterPro"/>
</dbReference>
<dbReference type="InterPro" id="IPR029473">
    <property type="entry name" value="MOR2-PAG1_mid"/>
</dbReference>
<keyword evidence="7" id="KW-1185">Reference proteome</keyword>
<evidence type="ECO:0000259" key="5">
    <source>
        <dbReference type="Pfam" id="PF19421"/>
    </source>
</evidence>
<dbReference type="EMBL" id="VYZL01002986">
    <property type="protein sequence ID" value="NWR60851.1"/>
    <property type="molecule type" value="Genomic_DNA"/>
</dbReference>
<feature type="region of interest" description="Disordered" evidence="1">
    <location>
        <begin position="105"/>
        <end position="125"/>
    </location>
</feature>
<feature type="domain" description="Cell morphogenesis central region" evidence="4">
    <location>
        <begin position="1746"/>
        <end position="1861"/>
    </location>
</feature>
<feature type="domain" description="Cell morphogenesis protein C-terminal" evidence="3">
    <location>
        <begin position="2009"/>
        <end position="2261"/>
    </location>
</feature>
<comment type="caution">
    <text evidence="6">The sequence shown here is derived from an EMBL/GenBank/DDBJ whole genome shotgun (WGS) entry which is preliminary data.</text>
</comment>
<reference evidence="6 7" key="1">
    <citation type="submission" date="2019-09" db="EMBL/GenBank/DDBJ databases">
        <title>Bird 10,000 Genomes (B10K) Project - Family phase.</title>
        <authorList>
            <person name="Zhang G."/>
        </authorList>
    </citation>
    <scope>NUCLEOTIDE SEQUENCE [LARGE SCALE GENOMIC DNA]</scope>
    <source>
        <strain evidence="6">B10K-DU-012-80</strain>
    </source>
</reference>
<dbReference type="Pfam" id="PF14222">
    <property type="entry name" value="MOR2-PAG1_N"/>
    <property type="match status" value="1"/>
</dbReference>
<feature type="region of interest" description="Disordered" evidence="1">
    <location>
        <begin position="2466"/>
        <end position="2500"/>
    </location>
</feature>
<feature type="region of interest" description="Disordered" evidence="1">
    <location>
        <begin position="2553"/>
        <end position="2589"/>
    </location>
</feature>
<feature type="non-terminal residue" evidence="6">
    <location>
        <position position="1"/>
    </location>
</feature>
<feature type="domain" description="Cell morphogenesis central region" evidence="4">
    <location>
        <begin position="1380"/>
        <end position="1426"/>
    </location>
</feature>
<dbReference type="GO" id="GO:0030427">
    <property type="term" value="C:site of polarized growth"/>
    <property type="evidence" value="ECO:0007669"/>
    <property type="project" value="TreeGrafter"/>
</dbReference>